<dbReference type="Pfam" id="PF09826">
    <property type="entry name" value="Beta_propel"/>
    <property type="match status" value="1"/>
</dbReference>
<proteinExistence type="predicted"/>
<dbReference type="Proteomes" id="UP000248764">
    <property type="component" value="Unassembled WGS sequence"/>
</dbReference>
<dbReference type="PROSITE" id="PS51257">
    <property type="entry name" value="PROKAR_LIPOPROTEIN"/>
    <property type="match status" value="1"/>
</dbReference>
<dbReference type="InterPro" id="IPR019198">
    <property type="entry name" value="Beta_propeller_containing"/>
</dbReference>
<evidence type="ECO:0000313" key="2">
    <source>
        <dbReference type="EMBL" id="PZF81328.1"/>
    </source>
</evidence>
<name>A0A2W2BM16_9ACTN</name>
<keyword evidence="3" id="KW-1185">Reference proteome</keyword>
<evidence type="ECO:0000313" key="3">
    <source>
        <dbReference type="Proteomes" id="UP000248764"/>
    </source>
</evidence>
<sequence length="652" mass="68860">MRRWFAGLVSLGMLAGCTFGNDNEDGAIAVMGLTSFDACADVLDHLKGEAADRVGPYGLGPGGDMVAYATDGAAEDSAALAAPQEGGGDDSAARQPHSTTNVQEAGVDEPDVAKTDGRVLVTTADGTLRIVDVTGDAPRELGSLDLAAAVGPDEADQRFAPETVDASVFLAGDRVVALVRQNPMIAYDMAVTYPAGGMPPATTTALLVDISDPAAPAVESRLDVDGSYLDARMVDGTVRLVVSSYPTLEFPMDEADWNRPEDELTERNQDIVAESTIEDWLPSYTFTQGDADPVSGQLVGCEQLSRPDEFAGFATLSVLTFDPEAGLSTDGTVGVLTDGDTVYASQDRLYVATTRWGDPYATPDATSRLMPAPETITTGIHAFDITGTVPARYLASGEVEGRIIGRYAMSEHEGVLRVATTLDSWTGTTDTSESRLYTLEEGDGELVQLGQVGGLGKGEQIFAVRYFGDTGYVVTFRQVDPLYVLDLSDPAKPTVTGELKITGYSAYLHDAGDDRLIGVGQEATADGVSVGAQISLFDVADPAAPAKLDGHVVPNAWSQTEWDPQAFLFWADTGQIVVPIEGMNGSSALVVQLGADTVTEQGQVARTEASPDGWTWLRRTLVVGDTLYTVWQDGVQANALDDLAPQGWLAFG</sequence>
<gene>
    <name evidence="2" type="ORF">C1I92_21465</name>
</gene>
<accession>A0A2W2BM16</accession>
<feature type="region of interest" description="Disordered" evidence="1">
    <location>
        <begin position="79"/>
        <end position="109"/>
    </location>
</feature>
<protein>
    <recommendedName>
        <fullName evidence="4">Benzoate transporter</fullName>
    </recommendedName>
</protein>
<evidence type="ECO:0008006" key="4">
    <source>
        <dbReference type="Google" id="ProtNLM"/>
    </source>
</evidence>
<comment type="caution">
    <text evidence="2">The sequence shown here is derived from an EMBL/GenBank/DDBJ whole genome shotgun (WGS) entry which is preliminary data.</text>
</comment>
<organism evidence="2 3">
    <name type="scientific">Jiangella anatolica</name>
    <dbReference type="NCBI Taxonomy" id="2670374"/>
    <lineage>
        <taxon>Bacteria</taxon>
        <taxon>Bacillati</taxon>
        <taxon>Actinomycetota</taxon>
        <taxon>Actinomycetes</taxon>
        <taxon>Jiangellales</taxon>
        <taxon>Jiangellaceae</taxon>
        <taxon>Jiangella</taxon>
    </lineage>
</organism>
<dbReference type="AlphaFoldDB" id="A0A2W2BM16"/>
<dbReference type="EMBL" id="POTW01000060">
    <property type="protein sequence ID" value="PZF81328.1"/>
    <property type="molecule type" value="Genomic_DNA"/>
</dbReference>
<evidence type="ECO:0000256" key="1">
    <source>
        <dbReference type="SAM" id="MobiDB-lite"/>
    </source>
</evidence>
<reference evidence="2 3" key="1">
    <citation type="submission" date="2018-01" db="EMBL/GenBank/DDBJ databases">
        <title>Draft genome sequence of Jiangella sp. GTF31.</title>
        <authorList>
            <person name="Sahin N."/>
            <person name="Ay H."/>
            <person name="Saygin H."/>
        </authorList>
    </citation>
    <scope>NUCLEOTIDE SEQUENCE [LARGE SCALE GENOMIC DNA]</scope>
    <source>
        <strain evidence="2 3">GTF31</strain>
    </source>
</reference>